<dbReference type="PANTHER" id="PTHR30349">
    <property type="entry name" value="PHAGE INTEGRASE-RELATED"/>
    <property type="match status" value="1"/>
</dbReference>
<dbReference type="InterPro" id="IPR002104">
    <property type="entry name" value="Integrase_catalytic"/>
</dbReference>
<dbReference type="InterPro" id="IPR025269">
    <property type="entry name" value="SAM-like_dom"/>
</dbReference>
<keyword evidence="3" id="KW-0233">DNA recombination</keyword>
<sequence length="405" mass="47446">MKKSFSILFYIRKSRSNSDERATIHLRITVGAKRAEMSVQRKVNPNQWNPNAGKVKGSGQLAMETNRYLEEIRHKLFEIHGKLTTKGKPFSAETIRNEFSGKGKRQKMLLVLYQEHNDEILELVGKEYSMGRYYQHNRTKEHLRKFIQKEYDEQDIPMKKVDLAFIHRFEHHLKVTKAGGRNTITKYITNFKKIVRIAYAHNWINKDPFFHWKAKWKPTEREVLTEPELNALKEKEFKNKKLDRVRDIFLFCCFTGLSYADVKKLSSLDIVLDIRGQQWIKTQRKKTKTKSSVPLLPIPLQIMEKYGEFHARSKDNLILPVMSNQKLNEYLTDIAEQCGINKRITFHLSRHTFATTVTLANGVPIESVSKMLGHTSIKTTQIYAKVVDRKLVEDMDVVLSKYRIC</sequence>
<dbReference type="Pfam" id="PF17293">
    <property type="entry name" value="Arm-DNA-bind_5"/>
    <property type="match status" value="1"/>
</dbReference>
<dbReference type="GO" id="GO:0003677">
    <property type="term" value="F:DNA binding"/>
    <property type="evidence" value="ECO:0007669"/>
    <property type="project" value="UniProtKB-KW"/>
</dbReference>
<dbReference type="Proteomes" id="UP000502928">
    <property type="component" value="Chromosome"/>
</dbReference>
<dbReference type="InterPro" id="IPR050090">
    <property type="entry name" value="Tyrosine_recombinase_XerCD"/>
</dbReference>
<dbReference type="KEGG" id="mut:GVT53_05055"/>
<dbReference type="CDD" id="cd01185">
    <property type="entry name" value="INTN1_C_like"/>
    <property type="match status" value="1"/>
</dbReference>
<dbReference type="InterPro" id="IPR013762">
    <property type="entry name" value="Integrase-like_cat_sf"/>
</dbReference>
<dbReference type="InterPro" id="IPR035386">
    <property type="entry name" value="Arm-DNA-bind_5"/>
</dbReference>
<evidence type="ECO:0000259" key="4">
    <source>
        <dbReference type="PROSITE" id="PS51898"/>
    </source>
</evidence>
<dbReference type="Pfam" id="PF13102">
    <property type="entry name" value="Phage_int_SAM_5"/>
    <property type="match status" value="1"/>
</dbReference>
<dbReference type="Gene3D" id="1.10.150.130">
    <property type="match status" value="1"/>
</dbReference>
<proteinExistence type="inferred from homology"/>
<keyword evidence="2" id="KW-0238">DNA-binding</keyword>
<reference evidence="5 6" key="1">
    <citation type="submission" date="2020-02" db="EMBL/GenBank/DDBJ databases">
        <title>Complete genome of Muricauda sp. 501str8.</title>
        <authorList>
            <person name="Dong B."/>
            <person name="Zhu S."/>
            <person name="Yang J."/>
            <person name="Chen J."/>
        </authorList>
    </citation>
    <scope>NUCLEOTIDE SEQUENCE [LARGE SCALE GENOMIC DNA]</scope>
    <source>
        <strain evidence="5 6">501str8</strain>
    </source>
</reference>
<gene>
    <name evidence="5" type="ORF">GVT53_05055</name>
</gene>
<evidence type="ECO:0000313" key="5">
    <source>
        <dbReference type="EMBL" id="QII44065.1"/>
    </source>
</evidence>
<dbReference type="PROSITE" id="PS51898">
    <property type="entry name" value="TYR_RECOMBINASE"/>
    <property type="match status" value="1"/>
</dbReference>
<keyword evidence="6" id="KW-1185">Reference proteome</keyword>
<dbReference type="Gene3D" id="1.10.443.10">
    <property type="entry name" value="Intergrase catalytic core"/>
    <property type="match status" value="1"/>
</dbReference>
<dbReference type="GO" id="GO:0006310">
    <property type="term" value="P:DNA recombination"/>
    <property type="evidence" value="ECO:0007669"/>
    <property type="project" value="UniProtKB-KW"/>
</dbReference>
<dbReference type="Pfam" id="PF00589">
    <property type="entry name" value="Phage_integrase"/>
    <property type="match status" value="1"/>
</dbReference>
<dbReference type="InterPro" id="IPR011010">
    <property type="entry name" value="DNA_brk_join_enz"/>
</dbReference>
<evidence type="ECO:0000256" key="3">
    <source>
        <dbReference type="ARBA" id="ARBA00023172"/>
    </source>
</evidence>
<feature type="domain" description="Tyr recombinase" evidence="4">
    <location>
        <begin position="219"/>
        <end position="396"/>
    </location>
</feature>
<dbReference type="EMBL" id="CP049616">
    <property type="protein sequence ID" value="QII44065.1"/>
    <property type="molecule type" value="Genomic_DNA"/>
</dbReference>
<dbReference type="PANTHER" id="PTHR30349:SF64">
    <property type="entry name" value="PROPHAGE INTEGRASE INTD-RELATED"/>
    <property type="match status" value="1"/>
</dbReference>
<comment type="similarity">
    <text evidence="1">Belongs to the 'phage' integrase family.</text>
</comment>
<evidence type="ECO:0000256" key="2">
    <source>
        <dbReference type="ARBA" id="ARBA00023125"/>
    </source>
</evidence>
<evidence type="ECO:0000256" key="1">
    <source>
        <dbReference type="ARBA" id="ARBA00008857"/>
    </source>
</evidence>
<dbReference type="GO" id="GO:0015074">
    <property type="term" value="P:DNA integration"/>
    <property type="evidence" value="ECO:0007669"/>
    <property type="project" value="InterPro"/>
</dbReference>
<dbReference type="SUPFAM" id="SSF56349">
    <property type="entry name" value="DNA breaking-rejoining enzymes"/>
    <property type="match status" value="1"/>
</dbReference>
<protein>
    <submittedName>
        <fullName evidence="5">Site-specific integrase</fullName>
    </submittedName>
</protein>
<name>A0A6G7IZT5_9FLAO</name>
<dbReference type="AlphaFoldDB" id="A0A6G7IZT5"/>
<accession>A0A6G7IZT5</accession>
<evidence type="ECO:0000313" key="6">
    <source>
        <dbReference type="Proteomes" id="UP000502928"/>
    </source>
</evidence>
<dbReference type="InterPro" id="IPR010998">
    <property type="entry name" value="Integrase_recombinase_N"/>
</dbReference>
<organism evidence="5 6">
    <name type="scientific">Flagellimonas oceani</name>
    <dbReference type="NCBI Taxonomy" id="2698672"/>
    <lineage>
        <taxon>Bacteria</taxon>
        <taxon>Pseudomonadati</taxon>
        <taxon>Bacteroidota</taxon>
        <taxon>Flavobacteriia</taxon>
        <taxon>Flavobacteriales</taxon>
        <taxon>Flavobacteriaceae</taxon>
        <taxon>Flagellimonas</taxon>
    </lineage>
</organism>
<dbReference type="RefSeq" id="WP_166247726.1">
    <property type="nucleotide sequence ID" value="NZ_CP049616.1"/>
</dbReference>